<dbReference type="RefSeq" id="WP_207128787.1">
    <property type="nucleotide sequence ID" value="NZ_BOPO01000130.1"/>
</dbReference>
<feature type="region of interest" description="Disordered" evidence="3">
    <location>
        <begin position="291"/>
        <end position="311"/>
    </location>
</feature>
<sequence>MSGAGRSGRRGDEARVGRRTGGARIGIVGTESSHVDHVVRYCNAEHRAGPARVVAVAPATPDERVRDLGIDRVVGAPAELLGLVDAVVIADRDARRHAGQALPFLTAGLPTLVDKPFAADVADGEAMVAAARRHGAPLTSYSALRWHPALAAVTRIAPRAVVATGPADPASPYAGIHFYGTHPVELALLLAPGPIGPVRIETGDGIVVAHALVGGTAVTVQFVAPADPPVPFHVQVTGAAEVVGTALELGPDYLHPGLDAFFGMVRTGTPPVPLDDLLRPVRLLAPVAHHLAQTGSGPTTPPAPDRNAAQP</sequence>
<dbReference type="EMBL" id="BOPO01000130">
    <property type="protein sequence ID" value="GIL31220.1"/>
    <property type="molecule type" value="Genomic_DNA"/>
</dbReference>
<evidence type="ECO:0000256" key="2">
    <source>
        <dbReference type="ARBA" id="ARBA00023002"/>
    </source>
</evidence>
<dbReference type="GO" id="GO:0016491">
    <property type="term" value="F:oxidoreductase activity"/>
    <property type="evidence" value="ECO:0007669"/>
    <property type="project" value="UniProtKB-KW"/>
</dbReference>
<dbReference type="PANTHER" id="PTHR43708">
    <property type="entry name" value="CONSERVED EXPRESSED OXIDOREDUCTASE (EUROFUNG)"/>
    <property type="match status" value="1"/>
</dbReference>
<reference evidence="6" key="1">
    <citation type="journal article" date="2021" name="Int. J. Syst. Evol. Microbiol.">
        <title>Actinocatenispora comari sp. nov., an endophytic actinomycete isolated from aerial parts of Comarum salesowianum.</title>
        <authorList>
            <person name="Oyunbileg N."/>
            <person name="Iizaka Y."/>
            <person name="Hamada M."/>
            <person name="Davaapurev B.O."/>
            <person name="Fukumoto A."/>
            <person name="Tsetseg B."/>
            <person name="Kato F."/>
            <person name="Tamura T."/>
            <person name="Batkhuu J."/>
            <person name="Anzai Y."/>
        </authorList>
    </citation>
    <scope>NUCLEOTIDE SEQUENCE [LARGE SCALE GENOMIC DNA]</scope>
    <source>
        <strain evidence="6">NUM-2625</strain>
    </source>
</reference>
<dbReference type="Proteomes" id="UP000614996">
    <property type="component" value="Unassembled WGS sequence"/>
</dbReference>
<gene>
    <name evidence="5" type="ORF">NUM_64740</name>
</gene>
<name>A0A8J4AKP1_9ACTN</name>
<evidence type="ECO:0000256" key="3">
    <source>
        <dbReference type="SAM" id="MobiDB-lite"/>
    </source>
</evidence>
<keyword evidence="2" id="KW-0560">Oxidoreductase</keyword>
<accession>A0A8J4AKP1</accession>
<dbReference type="AlphaFoldDB" id="A0A8J4AKP1"/>
<dbReference type="InterPro" id="IPR036291">
    <property type="entry name" value="NAD(P)-bd_dom_sf"/>
</dbReference>
<organism evidence="5 6">
    <name type="scientific">Actinocatenispora comari</name>
    <dbReference type="NCBI Taxonomy" id="2807577"/>
    <lineage>
        <taxon>Bacteria</taxon>
        <taxon>Bacillati</taxon>
        <taxon>Actinomycetota</taxon>
        <taxon>Actinomycetes</taxon>
        <taxon>Micromonosporales</taxon>
        <taxon>Micromonosporaceae</taxon>
        <taxon>Actinocatenispora</taxon>
    </lineage>
</organism>
<comment type="caution">
    <text evidence="5">The sequence shown here is derived from an EMBL/GenBank/DDBJ whole genome shotgun (WGS) entry which is preliminary data.</text>
</comment>
<dbReference type="Pfam" id="PF01408">
    <property type="entry name" value="GFO_IDH_MocA"/>
    <property type="match status" value="1"/>
</dbReference>
<evidence type="ECO:0000313" key="6">
    <source>
        <dbReference type="Proteomes" id="UP000614996"/>
    </source>
</evidence>
<evidence type="ECO:0000256" key="1">
    <source>
        <dbReference type="ARBA" id="ARBA00010928"/>
    </source>
</evidence>
<dbReference type="InterPro" id="IPR000683">
    <property type="entry name" value="Gfo/Idh/MocA-like_OxRdtase_N"/>
</dbReference>
<dbReference type="SUPFAM" id="SSF51735">
    <property type="entry name" value="NAD(P)-binding Rossmann-fold domains"/>
    <property type="match status" value="1"/>
</dbReference>
<feature type="domain" description="Gfo/Idh/MocA-like oxidoreductase N-terminal" evidence="4">
    <location>
        <begin position="24"/>
        <end position="139"/>
    </location>
</feature>
<keyword evidence="6" id="KW-1185">Reference proteome</keyword>
<dbReference type="PANTHER" id="PTHR43708:SF5">
    <property type="entry name" value="CONSERVED EXPRESSED OXIDOREDUCTASE (EUROFUNG)-RELATED"/>
    <property type="match status" value="1"/>
</dbReference>
<comment type="similarity">
    <text evidence="1">Belongs to the Gfo/Idh/MocA family.</text>
</comment>
<dbReference type="Gene3D" id="3.40.50.720">
    <property type="entry name" value="NAD(P)-binding Rossmann-like Domain"/>
    <property type="match status" value="1"/>
</dbReference>
<dbReference type="InterPro" id="IPR051317">
    <property type="entry name" value="Gfo/Idh/MocA_oxidoreduct"/>
</dbReference>
<proteinExistence type="inferred from homology"/>
<dbReference type="GO" id="GO:0000166">
    <property type="term" value="F:nucleotide binding"/>
    <property type="evidence" value="ECO:0007669"/>
    <property type="project" value="InterPro"/>
</dbReference>
<evidence type="ECO:0000259" key="4">
    <source>
        <dbReference type="Pfam" id="PF01408"/>
    </source>
</evidence>
<evidence type="ECO:0000313" key="5">
    <source>
        <dbReference type="EMBL" id="GIL31220.1"/>
    </source>
</evidence>
<protein>
    <recommendedName>
        <fullName evidence="4">Gfo/Idh/MocA-like oxidoreductase N-terminal domain-containing protein</fullName>
    </recommendedName>
</protein>